<dbReference type="GO" id="GO:0003700">
    <property type="term" value="F:DNA-binding transcription factor activity"/>
    <property type="evidence" value="ECO:0007669"/>
    <property type="project" value="InterPro"/>
</dbReference>
<dbReference type="CDD" id="cd14809">
    <property type="entry name" value="bZIP_AUREO-like"/>
    <property type="match status" value="1"/>
</dbReference>
<dbReference type="AlphaFoldDB" id="A0A7S1FMY8"/>
<name>A0A7S1FMY8_9STRA</name>
<dbReference type="InterPro" id="IPR046347">
    <property type="entry name" value="bZIP_sf"/>
</dbReference>
<feature type="compositionally biased region" description="Polar residues" evidence="1">
    <location>
        <begin position="1"/>
        <end position="11"/>
    </location>
</feature>
<reference evidence="3" key="1">
    <citation type="submission" date="2021-01" db="EMBL/GenBank/DDBJ databases">
        <authorList>
            <person name="Corre E."/>
            <person name="Pelletier E."/>
            <person name="Niang G."/>
            <person name="Scheremetjew M."/>
            <person name="Finn R."/>
            <person name="Kale V."/>
            <person name="Holt S."/>
            <person name="Cochrane G."/>
            <person name="Meng A."/>
            <person name="Brown T."/>
            <person name="Cohen L."/>
        </authorList>
    </citation>
    <scope>NUCLEOTIDE SEQUENCE</scope>
    <source>
        <strain evidence="3">308</strain>
    </source>
</reference>
<dbReference type="EMBL" id="HBFR01005287">
    <property type="protein sequence ID" value="CAD8876529.1"/>
    <property type="molecule type" value="Transcribed_RNA"/>
</dbReference>
<dbReference type="InterPro" id="IPR004827">
    <property type="entry name" value="bZIP"/>
</dbReference>
<feature type="region of interest" description="Disordered" evidence="1">
    <location>
        <begin position="174"/>
        <end position="210"/>
    </location>
</feature>
<dbReference type="NCBIfam" id="TIGR00229">
    <property type="entry name" value="sensory_box"/>
    <property type="match status" value="1"/>
</dbReference>
<protein>
    <recommendedName>
        <fullName evidence="2">BZIP domain-containing protein</fullName>
    </recommendedName>
</protein>
<dbReference type="InterPro" id="IPR000014">
    <property type="entry name" value="PAS"/>
</dbReference>
<sequence length="551" mass="61714">MSSSSQNSLKSAPQMPPIIPPLPTMSTDVTDTKPSKSKTSLSLSSIKTMKQQVGKSTKNVLGKLPNVGDYHLSSTNNKHETGAAIQDAFITVDNSSSMSSRGNSFTTIHAMGPQVVDVIPPLADGSGSGGGRNSVTLAVASKSHGTKSSSLCKTDDEDSCCSDFSDLDNIVQSPKRKKIKQSSPPITITEDKKQQHRDRNREHARNTRIRKKAYLEKLTDTVDTLGREKEEKEREKRGRESQRLETTSTCMQVLMSFFALRSSYERRRDLWSLILDESCFYCVLPVTPYRSFLASEVQVSKCQRTIMGIDGIINDTASLHVLVDSLVDRAKHIDGKIKFSYTIVTDDTVMVDTQVMARFILSTNNAVEMGAKQELRKQGMLYCKFNSQHKIVGIELMFDVMSFMLQLKTATGTDAFDVVPNTVQTCQRPFQEPMVMTFAERPYTIVQVNRKWELMTGYSADDVCGKAGLQILQGDDTEQDKLYLLMESIRYKRPASSLLTNCTKQGQKFRQYIQMFPLSHDSKVTHYVGVTTFYSQHDDEQQTPLGNMSHK</sequence>
<feature type="compositionally biased region" description="Pro residues" evidence="1">
    <location>
        <begin position="14"/>
        <end position="23"/>
    </location>
</feature>
<evidence type="ECO:0000256" key="1">
    <source>
        <dbReference type="SAM" id="MobiDB-lite"/>
    </source>
</evidence>
<feature type="region of interest" description="Disordered" evidence="1">
    <location>
        <begin position="1"/>
        <end position="50"/>
    </location>
</feature>
<dbReference type="CDD" id="cd00130">
    <property type="entry name" value="PAS"/>
    <property type="match status" value="1"/>
</dbReference>
<gene>
    <name evidence="3" type="ORF">CHYS00102_LOCUS3707</name>
</gene>
<accession>A0A7S1FMY8</accession>
<feature type="compositionally biased region" description="Basic and acidic residues" evidence="1">
    <location>
        <begin position="189"/>
        <end position="205"/>
    </location>
</feature>
<dbReference type="SUPFAM" id="SSF55785">
    <property type="entry name" value="PYP-like sensor domain (PAS domain)"/>
    <property type="match status" value="1"/>
</dbReference>
<evidence type="ECO:0000313" key="3">
    <source>
        <dbReference type="EMBL" id="CAD8876529.1"/>
    </source>
</evidence>
<feature type="domain" description="BZIP" evidence="2">
    <location>
        <begin position="188"/>
        <end position="252"/>
    </location>
</feature>
<evidence type="ECO:0000259" key="2">
    <source>
        <dbReference type="SMART" id="SM00338"/>
    </source>
</evidence>
<dbReference type="Gene3D" id="3.30.450.20">
    <property type="entry name" value="PAS domain"/>
    <property type="match status" value="1"/>
</dbReference>
<dbReference type="SMART" id="SM00338">
    <property type="entry name" value="BRLZ"/>
    <property type="match status" value="1"/>
</dbReference>
<organism evidence="3">
    <name type="scientific">Corethron hystrix</name>
    <dbReference type="NCBI Taxonomy" id="216773"/>
    <lineage>
        <taxon>Eukaryota</taxon>
        <taxon>Sar</taxon>
        <taxon>Stramenopiles</taxon>
        <taxon>Ochrophyta</taxon>
        <taxon>Bacillariophyta</taxon>
        <taxon>Coscinodiscophyceae</taxon>
        <taxon>Corethrophycidae</taxon>
        <taxon>Corethrales</taxon>
        <taxon>Corethraceae</taxon>
        <taxon>Corethron</taxon>
    </lineage>
</organism>
<dbReference type="SUPFAM" id="SSF57959">
    <property type="entry name" value="Leucine zipper domain"/>
    <property type="match status" value="1"/>
</dbReference>
<dbReference type="InterPro" id="IPR035965">
    <property type="entry name" value="PAS-like_dom_sf"/>
</dbReference>
<feature type="compositionally biased region" description="Low complexity" evidence="1">
    <location>
        <begin position="37"/>
        <end position="50"/>
    </location>
</feature>
<proteinExistence type="predicted"/>
<feature type="region of interest" description="Disordered" evidence="1">
    <location>
        <begin position="224"/>
        <end position="243"/>
    </location>
</feature>